<organism evidence="1 2">
    <name type="scientific">Colletotrichum gloeosporioides (strain Cg-14)</name>
    <name type="common">Anthracnose fungus</name>
    <name type="synonym">Glomerella cingulata</name>
    <dbReference type="NCBI Taxonomy" id="1237896"/>
    <lineage>
        <taxon>Eukaryota</taxon>
        <taxon>Fungi</taxon>
        <taxon>Dikarya</taxon>
        <taxon>Ascomycota</taxon>
        <taxon>Pezizomycotina</taxon>
        <taxon>Sordariomycetes</taxon>
        <taxon>Hypocreomycetidae</taxon>
        <taxon>Glomerellales</taxon>
        <taxon>Glomerellaceae</taxon>
        <taxon>Colletotrichum</taxon>
        <taxon>Colletotrichum gloeosporioides species complex</taxon>
    </lineage>
</organism>
<comment type="caution">
    <text evidence="1">The sequence shown here is derived from an EMBL/GenBank/DDBJ whole genome shotgun (WGS) entry which is preliminary data.</text>
</comment>
<name>T0K1A5_COLGC</name>
<dbReference type="InterPro" id="IPR011053">
    <property type="entry name" value="Single_hybrid_motif"/>
</dbReference>
<reference evidence="2" key="1">
    <citation type="journal article" date="2013" name="Mol. Plant Microbe Interact.">
        <title>Global aspects of pacC regulation of pathogenicity genes in Colletotrichum gloeosporioides as revealed by transcriptome analysis.</title>
        <authorList>
            <person name="Alkan N."/>
            <person name="Meng X."/>
            <person name="Friedlander G."/>
            <person name="Reuveni E."/>
            <person name="Sukno S."/>
            <person name="Sherman A."/>
            <person name="Thon M."/>
            <person name="Fluhr R."/>
            <person name="Prusky D."/>
        </authorList>
    </citation>
    <scope>NUCLEOTIDE SEQUENCE [LARGE SCALE GENOMIC DNA]</scope>
    <source>
        <strain evidence="2">Cg-14</strain>
    </source>
</reference>
<protein>
    <submittedName>
        <fullName evidence="1">Uncharacterized protein</fullName>
    </submittedName>
</protein>
<evidence type="ECO:0000313" key="1">
    <source>
        <dbReference type="EMBL" id="EQB46503.1"/>
    </source>
</evidence>
<evidence type="ECO:0000313" key="2">
    <source>
        <dbReference type="Proteomes" id="UP000015530"/>
    </source>
</evidence>
<gene>
    <name evidence="1" type="ORF">CGLO_14439</name>
</gene>
<dbReference type="CDD" id="cd06849">
    <property type="entry name" value="lipoyl_domain"/>
    <property type="match status" value="1"/>
</dbReference>
<dbReference type="HOGENOM" id="CLU_3014059_0_0_1"/>
<dbReference type="Proteomes" id="UP000015530">
    <property type="component" value="Unassembled WGS sequence"/>
</dbReference>
<dbReference type="EMBL" id="AMYD01003359">
    <property type="protein sequence ID" value="EQB46503.1"/>
    <property type="molecule type" value="Genomic_DNA"/>
</dbReference>
<sequence length="56" mass="6533">MTDKINIEVEAYDDGIFLKKYYEADDQIPVNAVIGYIGEANEQRIVLIRRGFFQFC</sequence>
<dbReference type="Gene3D" id="2.40.50.100">
    <property type="match status" value="1"/>
</dbReference>
<proteinExistence type="predicted"/>
<dbReference type="AlphaFoldDB" id="T0K1A5"/>
<dbReference type="SUPFAM" id="SSF51230">
    <property type="entry name" value="Single hybrid motif"/>
    <property type="match status" value="1"/>
</dbReference>
<accession>T0K1A5</accession>